<dbReference type="GO" id="GO:0031047">
    <property type="term" value="P:regulatory ncRNA-mediated gene silencing"/>
    <property type="evidence" value="ECO:0007669"/>
    <property type="project" value="UniProtKB-KW"/>
</dbReference>
<dbReference type="Pfam" id="PF21634">
    <property type="entry name" value="MOV-10_beta-barrel"/>
    <property type="match status" value="1"/>
</dbReference>
<name>U5EVJ9_9DIPT</name>
<dbReference type="InterPro" id="IPR047187">
    <property type="entry name" value="SF1_C_Upf1"/>
</dbReference>
<feature type="domain" description="DNA2/NAM7 helicase helicase" evidence="11">
    <location>
        <begin position="711"/>
        <end position="784"/>
    </location>
</feature>
<comment type="similarity">
    <text evidence="2">Belongs to the DNA2/NAM7 helicase family. SDE3 subfamily.</text>
</comment>
<organism evidence="15">
    <name type="scientific">Corethrella appendiculata</name>
    <dbReference type="NCBI Taxonomy" id="1370023"/>
    <lineage>
        <taxon>Eukaryota</taxon>
        <taxon>Metazoa</taxon>
        <taxon>Ecdysozoa</taxon>
        <taxon>Arthropoda</taxon>
        <taxon>Hexapoda</taxon>
        <taxon>Insecta</taxon>
        <taxon>Pterygota</taxon>
        <taxon>Neoptera</taxon>
        <taxon>Endopterygota</taxon>
        <taxon>Diptera</taxon>
        <taxon>Nematocera</taxon>
        <taxon>Culicoidea</taxon>
        <taxon>Chaoboridae</taxon>
        <taxon>Corethrella</taxon>
    </lineage>
</organism>
<dbReference type="InterPro" id="IPR027417">
    <property type="entry name" value="P-loop_NTPase"/>
</dbReference>
<feature type="non-terminal residue" evidence="15">
    <location>
        <position position="1"/>
    </location>
</feature>
<evidence type="ECO:0000256" key="9">
    <source>
        <dbReference type="ARBA" id="ARBA00023158"/>
    </source>
</evidence>
<proteinExistence type="evidence at transcript level"/>
<evidence type="ECO:0000256" key="10">
    <source>
        <dbReference type="ARBA" id="ARBA00047984"/>
    </source>
</evidence>
<dbReference type="SUPFAM" id="SSF52540">
    <property type="entry name" value="P-loop containing nucleoside triphosphate hydrolases"/>
    <property type="match status" value="1"/>
</dbReference>
<evidence type="ECO:0000256" key="4">
    <source>
        <dbReference type="ARBA" id="ARBA00022490"/>
    </source>
</evidence>
<evidence type="ECO:0000256" key="7">
    <source>
        <dbReference type="ARBA" id="ARBA00022806"/>
    </source>
</evidence>
<keyword evidence="5" id="KW-0547">Nucleotide-binding</keyword>
<dbReference type="InterPro" id="IPR049080">
    <property type="entry name" value="MOV-10-like_beta-barrel"/>
</dbReference>
<dbReference type="PANTHER" id="PTHR45418">
    <property type="entry name" value="CANCER/TESTIS ANTIGEN 55"/>
    <property type="match status" value="1"/>
</dbReference>
<dbReference type="GO" id="GO:0005524">
    <property type="term" value="F:ATP binding"/>
    <property type="evidence" value="ECO:0007669"/>
    <property type="project" value="UniProtKB-KW"/>
</dbReference>
<evidence type="ECO:0000259" key="12">
    <source>
        <dbReference type="Pfam" id="PF13087"/>
    </source>
</evidence>
<comment type="catalytic activity">
    <reaction evidence="10">
        <text>ATP + H2O = ADP + phosphate + H(+)</text>
        <dbReference type="Rhea" id="RHEA:13065"/>
        <dbReference type="ChEBI" id="CHEBI:15377"/>
        <dbReference type="ChEBI" id="CHEBI:15378"/>
        <dbReference type="ChEBI" id="CHEBI:30616"/>
        <dbReference type="ChEBI" id="CHEBI:43474"/>
        <dbReference type="ChEBI" id="CHEBI:456216"/>
        <dbReference type="EC" id="3.6.4.13"/>
    </reaction>
</comment>
<dbReference type="GO" id="GO:0016787">
    <property type="term" value="F:hydrolase activity"/>
    <property type="evidence" value="ECO:0007669"/>
    <property type="project" value="UniProtKB-KW"/>
</dbReference>
<accession>U5EVJ9</accession>
<keyword evidence="8" id="KW-0067">ATP-binding</keyword>
<evidence type="ECO:0000313" key="15">
    <source>
        <dbReference type="EMBL" id="JAB56499.1"/>
    </source>
</evidence>
<keyword evidence="9" id="KW-0943">RNA-mediated gene silencing</keyword>
<dbReference type="InterPro" id="IPR041679">
    <property type="entry name" value="DNA2/NAM7-like_C"/>
</dbReference>
<dbReference type="CDD" id="cd18808">
    <property type="entry name" value="SF1_C_Upf1"/>
    <property type="match status" value="1"/>
</dbReference>
<evidence type="ECO:0000256" key="1">
    <source>
        <dbReference type="ARBA" id="ARBA00004496"/>
    </source>
</evidence>
<keyword evidence="4" id="KW-0963">Cytoplasm</keyword>
<sequence length="1051" mass="120114">LEQLLAENRKELKSLKSTNPEFFSKIESIIDGVVIKKHESIITVQANTQEIPFDLGKVKCTFIPRVNDSVSLKCLVKRDEKFVDLHGEFIEVIALSAIIREEKNLRIIELYEEGGLIAGGYIFFDDAKRIDYFPRVGDLVDIKYISSLYEVTDKDKKKYYGKNKYNRNNNKQRNETKTYKFRCIEVVLKQAAPSDDSFSRTSEEDFQDKNGITISKTKKSELQNLDEKMRTTIVVMNTGKEVHTISEFKINSRQAISQFKVVHPKTNDPIELKPNQKQSFTIEAIALHYGVSEEEICFKFNASSESEFKIIRKLEINVGVDKEIDVRDNVDTRHRNSRQAQTKAYNVFRKRCDIVPGQRPKKASNFIDIRFPQVPPTAELFDLLTTKSNNQIEEELLSAPYNLKNDLTASNYIQRFKLLLHLEEIQFAINITTYNIERGHFDREFVDGDLYLSLRISNLAEKRPSLVLGDSIIIKSPWKENFAPHQGCIHKIFSDRILVKFVDHFQSEYSGDDYKIEFDFSRASFRKQHYAIARCITTLGGEYLFPSSIITRDPQIPVVLNENGVLINEAYEHEYKWFNENLNKIQKQAIKNILRGEARPMPYIIFGPPGTGKTMTLIETILQIRERFPGSRILVGTPSNSAANLITERLVGYGNIIQGELLRILGQNTIERELIPDEIAKFCGSIEIAAERTIEDNMLTTKSGMKLRMSGSTVGKHRITVGTLITLGQLMHIKYDVGHFTHIIVDEAAQCLEPSTAIPMTFVSRNCGQIILAGDPMQLGPVVTNIHAKSYLEISLMERLLNTPPYRKDYTQKGYDPRLVTMLKQNYRSVPSILETYSKLFYESSLEYTISAVDSEEGKFLNSIKDILRYHENPGIKSEPRAEQNGFFFVGVNGTNTRSGDSPSWRNDNEAATLFTYFVCLLKKGLEVDQIGIISPYLEQVRSIRKLIEEANLFPPKVGTVEEFQGQERRVILVSTVRSSTKELCKDAQYQLGFVKSKRRLNVAISRARALLVIFGNPFLLAKDPYWCDLIKMAINNNTYTGCNLPESLLN</sequence>
<evidence type="ECO:0000256" key="2">
    <source>
        <dbReference type="ARBA" id="ARBA00005601"/>
    </source>
</evidence>
<dbReference type="InterPro" id="IPR049079">
    <property type="entry name" value="Mov-10_helical"/>
</dbReference>
<dbReference type="EC" id="3.6.4.13" evidence="3"/>
<dbReference type="EMBL" id="GANO01003372">
    <property type="protein sequence ID" value="JAB56499.1"/>
    <property type="molecule type" value="mRNA"/>
</dbReference>
<dbReference type="InterPro" id="IPR041677">
    <property type="entry name" value="DNA2/NAM7_AAA_11"/>
</dbReference>
<dbReference type="GO" id="GO:0005737">
    <property type="term" value="C:cytoplasm"/>
    <property type="evidence" value="ECO:0007669"/>
    <property type="project" value="UniProtKB-SubCell"/>
</dbReference>
<dbReference type="GO" id="GO:0003724">
    <property type="term" value="F:RNA helicase activity"/>
    <property type="evidence" value="ECO:0007669"/>
    <property type="project" value="UniProtKB-EC"/>
</dbReference>
<reference evidence="15" key="1">
    <citation type="journal article" date="2014" name="Insect Biochem. Mol. Biol.">
        <title>An insight into the sialome of the frog biting fly, Corethrella appendiculata.</title>
        <authorList>
            <person name="Ribeiro J.M.C."/>
            <person name="Chagas A.C."/>
            <person name="Pham V.M."/>
            <person name="Lounibos L.P."/>
            <person name="Calvo E."/>
        </authorList>
    </citation>
    <scope>NUCLEOTIDE SEQUENCE</scope>
    <source>
        <tissue evidence="15">Salivary glands</tissue>
    </source>
</reference>
<feature type="domain" description="DNA2/NAM7 helicase helicase" evidence="11">
    <location>
        <begin position="581"/>
        <end position="693"/>
    </location>
</feature>
<evidence type="ECO:0000259" key="13">
    <source>
        <dbReference type="Pfam" id="PF21634"/>
    </source>
</evidence>
<evidence type="ECO:0000259" key="14">
    <source>
        <dbReference type="Pfam" id="PF21635"/>
    </source>
</evidence>
<dbReference type="PANTHER" id="PTHR45418:SF1">
    <property type="entry name" value="CANCER_TESTIS ANTIGEN 55"/>
    <property type="match status" value="1"/>
</dbReference>
<keyword evidence="6" id="KW-0378">Hydrolase</keyword>
<feature type="domain" description="Helicase MOV-10 helical" evidence="14">
    <location>
        <begin position="379"/>
        <end position="431"/>
    </location>
</feature>
<dbReference type="Pfam" id="PF13086">
    <property type="entry name" value="AAA_11"/>
    <property type="match status" value="2"/>
</dbReference>
<evidence type="ECO:0000256" key="6">
    <source>
        <dbReference type="ARBA" id="ARBA00022801"/>
    </source>
</evidence>
<feature type="domain" description="DNA2/NAM7 helicase-like C-terminal" evidence="12">
    <location>
        <begin position="793"/>
        <end position="1017"/>
    </location>
</feature>
<protein>
    <recommendedName>
        <fullName evidence="3">RNA helicase</fullName>
        <ecNumber evidence="3">3.6.4.13</ecNumber>
    </recommendedName>
</protein>
<evidence type="ECO:0000259" key="11">
    <source>
        <dbReference type="Pfam" id="PF13086"/>
    </source>
</evidence>
<evidence type="ECO:0000256" key="8">
    <source>
        <dbReference type="ARBA" id="ARBA00022840"/>
    </source>
</evidence>
<dbReference type="Gene3D" id="3.40.50.300">
    <property type="entry name" value="P-loop containing nucleotide triphosphate hydrolases"/>
    <property type="match status" value="2"/>
</dbReference>
<comment type="subcellular location">
    <subcellularLocation>
        <location evidence="1">Cytoplasm</location>
    </subcellularLocation>
</comment>
<evidence type="ECO:0000256" key="3">
    <source>
        <dbReference type="ARBA" id="ARBA00012552"/>
    </source>
</evidence>
<feature type="domain" description="Helicase MOV-10-like beta-barrel" evidence="13">
    <location>
        <begin position="448"/>
        <end position="518"/>
    </location>
</feature>
<keyword evidence="7" id="KW-0347">Helicase</keyword>
<dbReference type="Pfam" id="PF13087">
    <property type="entry name" value="AAA_12"/>
    <property type="match status" value="1"/>
</dbReference>
<evidence type="ECO:0000256" key="5">
    <source>
        <dbReference type="ARBA" id="ARBA00022741"/>
    </source>
</evidence>
<dbReference type="Pfam" id="PF21635">
    <property type="entry name" value="Mov-10_helical"/>
    <property type="match status" value="1"/>
</dbReference>
<dbReference type="AlphaFoldDB" id="U5EVJ9"/>